<sequence>MATGRGLYTYSSPSEPMAGDLIRPYRGNTGDPAIIWHSGLLLMALWAFWFHSKEVVLATLTTVRHGGRGAVGGAWQAPGGGTEPAVAHGLLPSERVETWRA</sequence>
<feature type="transmembrane region" description="Helical" evidence="2">
    <location>
        <begin position="33"/>
        <end position="50"/>
    </location>
</feature>
<proteinExistence type="predicted"/>
<evidence type="ECO:0000313" key="4">
    <source>
        <dbReference type="Proteomes" id="UP001500908"/>
    </source>
</evidence>
<keyword evidence="2" id="KW-1133">Transmembrane helix</keyword>
<evidence type="ECO:0000256" key="2">
    <source>
        <dbReference type="SAM" id="Phobius"/>
    </source>
</evidence>
<organism evidence="3 4">
    <name type="scientific">Salinactinospora qingdaonensis</name>
    <dbReference type="NCBI Taxonomy" id="702744"/>
    <lineage>
        <taxon>Bacteria</taxon>
        <taxon>Bacillati</taxon>
        <taxon>Actinomycetota</taxon>
        <taxon>Actinomycetes</taxon>
        <taxon>Streptosporangiales</taxon>
        <taxon>Nocardiopsidaceae</taxon>
        <taxon>Salinactinospora</taxon>
    </lineage>
</organism>
<feature type="compositionally biased region" description="Gly residues" evidence="1">
    <location>
        <begin position="73"/>
        <end position="82"/>
    </location>
</feature>
<keyword evidence="4" id="KW-1185">Reference proteome</keyword>
<name>A0ABP7EZR4_9ACTN</name>
<reference evidence="4" key="1">
    <citation type="journal article" date="2019" name="Int. J. Syst. Evol. Microbiol.">
        <title>The Global Catalogue of Microorganisms (GCM) 10K type strain sequencing project: providing services to taxonomists for standard genome sequencing and annotation.</title>
        <authorList>
            <consortium name="The Broad Institute Genomics Platform"/>
            <consortium name="The Broad Institute Genome Sequencing Center for Infectious Disease"/>
            <person name="Wu L."/>
            <person name="Ma J."/>
        </authorList>
    </citation>
    <scope>NUCLEOTIDE SEQUENCE [LARGE SCALE GENOMIC DNA]</scope>
    <source>
        <strain evidence="4">JCM 17137</strain>
    </source>
</reference>
<feature type="region of interest" description="Disordered" evidence="1">
    <location>
        <begin position="73"/>
        <end position="101"/>
    </location>
</feature>
<keyword evidence="2" id="KW-0472">Membrane</keyword>
<dbReference type="EMBL" id="BAABDD010000001">
    <property type="protein sequence ID" value="GAA3726465.1"/>
    <property type="molecule type" value="Genomic_DNA"/>
</dbReference>
<gene>
    <name evidence="3" type="ORF">GCM10022402_03960</name>
</gene>
<evidence type="ECO:0000256" key="1">
    <source>
        <dbReference type="SAM" id="MobiDB-lite"/>
    </source>
</evidence>
<keyword evidence="2" id="KW-0812">Transmembrane</keyword>
<accession>A0ABP7EZR4</accession>
<evidence type="ECO:0000313" key="3">
    <source>
        <dbReference type="EMBL" id="GAA3726465.1"/>
    </source>
</evidence>
<comment type="caution">
    <text evidence="3">The sequence shown here is derived from an EMBL/GenBank/DDBJ whole genome shotgun (WGS) entry which is preliminary data.</text>
</comment>
<dbReference type="Proteomes" id="UP001500908">
    <property type="component" value="Unassembled WGS sequence"/>
</dbReference>
<protein>
    <submittedName>
        <fullName evidence="3">Uncharacterized protein</fullName>
    </submittedName>
</protein>